<evidence type="ECO:0000313" key="2">
    <source>
        <dbReference type="EMBL" id="MCB8880954.1"/>
    </source>
</evidence>
<name>A0A963Z1F8_9PROT</name>
<accession>A0A963Z1F8</accession>
<reference evidence="2 3" key="1">
    <citation type="journal article" date="2021" name="Microorganisms">
        <title>Acidisoma silvae sp. nov. and Acidisomacellulosilytica sp. nov., Two Acidophilic Bacteria Isolated from Decaying Wood, Hydrolyzing Cellulose and Producing Poly-3-hydroxybutyrate.</title>
        <authorList>
            <person name="Mieszkin S."/>
            <person name="Pouder E."/>
            <person name="Uroz S."/>
            <person name="Simon-Colin C."/>
            <person name="Alain K."/>
        </authorList>
    </citation>
    <scope>NUCLEOTIDE SEQUENCE [LARGE SCALE GENOMIC DNA]</scope>
    <source>
        <strain evidence="2 3">HW T5.17</strain>
    </source>
</reference>
<keyword evidence="1" id="KW-0812">Transmembrane</keyword>
<sequence>MRSRSSRFSDCHAKELVTSRMLVPQGLGDADWGIVDLLSIGIGVLVLMVFLATRKKCRTMQGVTALLASGISLGPLLLILADPFAQLLGFRGLLEAALAQGRVTLWWAAAVATLYVVRGLF</sequence>
<feature type="transmembrane region" description="Helical" evidence="1">
    <location>
        <begin position="63"/>
        <end position="85"/>
    </location>
</feature>
<dbReference type="AlphaFoldDB" id="A0A963Z1F8"/>
<evidence type="ECO:0000313" key="3">
    <source>
        <dbReference type="Proteomes" id="UP000721844"/>
    </source>
</evidence>
<keyword evidence="1" id="KW-1133">Transmembrane helix</keyword>
<organism evidence="2 3">
    <name type="scientific">Acidisoma cellulosilyticum</name>
    <dbReference type="NCBI Taxonomy" id="2802395"/>
    <lineage>
        <taxon>Bacteria</taxon>
        <taxon>Pseudomonadati</taxon>
        <taxon>Pseudomonadota</taxon>
        <taxon>Alphaproteobacteria</taxon>
        <taxon>Acetobacterales</taxon>
        <taxon>Acidocellaceae</taxon>
        <taxon>Acidisoma</taxon>
    </lineage>
</organism>
<comment type="caution">
    <text evidence="2">The sequence shown here is derived from an EMBL/GenBank/DDBJ whole genome shotgun (WGS) entry which is preliminary data.</text>
</comment>
<protein>
    <submittedName>
        <fullName evidence="2">Uncharacterized protein</fullName>
    </submittedName>
</protein>
<dbReference type="EMBL" id="JAESVA010000003">
    <property type="protein sequence ID" value="MCB8880954.1"/>
    <property type="molecule type" value="Genomic_DNA"/>
</dbReference>
<proteinExistence type="predicted"/>
<evidence type="ECO:0000256" key="1">
    <source>
        <dbReference type="SAM" id="Phobius"/>
    </source>
</evidence>
<gene>
    <name evidence="2" type="ORF">ACELLULO517_11975</name>
</gene>
<keyword evidence="3" id="KW-1185">Reference proteome</keyword>
<feature type="transmembrane region" description="Helical" evidence="1">
    <location>
        <begin position="32"/>
        <end position="51"/>
    </location>
</feature>
<dbReference type="Proteomes" id="UP000721844">
    <property type="component" value="Unassembled WGS sequence"/>
</dbReference>
<feature type="transmembrane region" description="Helical" evidence="1">
    <location>
        <begin position="97"/>
        <end position="117"/>
    </location>
</feature>
<dbReference type="RefSeq" id="WP_227307601.1">
    <property type="nucleotide sequence ID" value="NZ_JAESVA010000003.1"/>
</dbReference>
<keyword evidence="1" id="KW-0472">Membrane</keyword>